<proteinExistence type="inferred from homology"/>
<dbReference type="Pfam" id="PF01497">
    <property type="entry name" value="Peripla_BP_2"/>
    <property type="match status" value="1"/>
</dbReference>
<dbReference type="InterPro" id="IPR002491">
    <property type="entry name" value="ABC_transptr_periplasmic_BD"/>
</dbReference>
<dbReference type="AlphaFoldDB" id="A0A941IJJ8"/>
<comment type="similarity">
    <text evidence="2">Belongs to the bacterial solute-binding protein 8 family.</text>
</comment>
<keyword evidence="7" id="KW-1185">Reference proteome</keyword>
<name>A0A941IJJ8_9ACTN</name>
<dbReference type="Gene3D" id="3.40.50.1980">
    <property type="entry name" value="Nitrogenase molybdenum iron protein domain"/>
    <property type="match status" value="2"/>
</dbReference>
<comment type="subcellular location">
    <subcellularLocation>
        <location evidence="1">Cell envelope</location>
    </subcellularLocation>
</comment>
<evidence type="ECO:0000313" key="7">
    <source>
        <dbReference type="Proteomes" id="UP000676325"/>
    </source>
</evidence>
<dbReference type="PROSITE" id="PS50983">
    <property type="entry name" value="FE_B12_PBP"/>
    <property type="match status" value="1"/>
</dbReference>
<dbReference type="GO" id="GO:1901678">
    <property type="term" value="P:iron coordination entity transport"/>
    <property type="evidence" value="ECO:0007669"/>
    <property type="project" value="UniProtKB-ARBA"/>
</dbReference>
<comment type="caution">
    <text evidence="6">The sequence shown here is derived from an EMBL/GenBank/DDBJ whole genome shotgun (WGS) entry which is preliminary data.</text>
</comment>
<feature type="domain" description="Fe/B12 periplasmic-binding" evidence="5">
    <location>
        <begin position="76"/>
        <end position="357"/>
    </location>
</feature>
<dbReference type="InterPro" id="IPR006311">
    <property type="entry name" value="TAT_signal"/>
</dbReference>
<protein>
    <submittedName>
        <fullName evidence="6">ABC transporter substrate-binding protein</fullName>
    </submittedName>
</protein>
<gene>
    <name evidence="6" type="ORF">KDK95_24780</name>
</gene>
<dbReference type="RefSeq" id="WP_212520679.1">
    <property type="nucleotide sequence ID" value="NZ_JAGSOH010000090.1"/>
</dbReference>
<dbReference type="PROSITE" id="PS51318">
    <property type="entry name" value="TAT"/>
    <property type="match status" value="1"/>
</dbReference>
<organism evidence="6 7">
    <name type="scientific">Actinospica acidithermotolerans</name>
    <dbReference type="NCBI Taxonomy" id="2828514"/>
    <lineage>
        <taxon>Bacteria</taxon>
        <taxon>Bacillati</taxon>
        <taxon>Actinomycetota</taxon>
        <taxon>Actinomycetes</taxon>
        <taxon>Catenulisporales</taxon>
        <taxon>Actinospicaceae</taxon>
        <taxon>Actinospica</taxon>
    </lineage>
</organism>
<dbReference type="PANTHER" id="PTHR30532:SF24">
    <property type="entry name" value="FERRIC ENTEROBACTIN-BINDING PERIPLASMIC PROTEIN FEPB"/>
    <property type="match status" value="1"/>
</dbReference>
<evidence type="ECO:0000259" key="5">
    <source>
        <dbReference type="PROSITE" id="PS50983"/>
    </source>
</evidence>
<dbReference type="GO" id="GO:0030288">
    <property type="term" value="C:outer membrane-bounded periplasmic space"/>
    <property type="evidence" value="ECO:0007669"/>
    <property type="project" value="TreeGrafter"/>
</dbReference>
<reference evidence="6" key="1">
    <citation type="submission" date="2021-04" db="EMBL/GenBank/DDBJ databases">
        <title>Genome based classification of Actinospica acidithermotolerans sp. nov., an actinobacterium isolated from an Indonesian hot spring.</title>
        <authorList>
            <person name="Kusuma A.B."/>
            <person name="Putra K.E."/>
            <person name="Nafisah S."/>
            <person name="Loh J."/>
            <person name="Nouioui I."/>
            <person name="Goodfellow M."/>
        </authorList>
    </citation>
    <scope>NUCLEOTIDE SEQUENCE</scope>
    <source>
        <strain evidence="6">MGRD01-02</strain>
    </source>
</reference>
<accession>A0A941IJJ8</accession>
<sequence length="357" mass="37488">MPLRSTAPRETPLPTRRRVLKSGLGAGLGLGAIGLLGACSATVSTASAASNASTGSGPWTFTDDRGTTVRLDSAPTKVVAYTGTAAALYDFGVPVDRLVGVFGPTKLSSGKADPMAGNLPVDKVTVIGNTYGEFDVAKYAELDPQVLITDMWERNSLWYVPAASLSKIEKLAPTIGITVASEPLTTPLARYEKLAGLLGADLTASAATKAKTSFQQAVEQLRSAAQTAKGNGPIKVMAASASADLLYISDPKVYPDLSYYEQIGVEFIQPTNVVGGFFENLSWENAGKYRADLILLDSRTSALQPADLAGKATWTALPAVKADQIVGWNSEPRYSYTAIAPIVRGIATALQNAKKVA</sequence>
<dbReference type="InterPro" id="IPR051313">
    <property type="entry name" value="Bact_iron-sidero_bind"/>
</dbReference>
<dbReference type="SUPFAM" id="SSF53807">
    <property type="entry name" value="Helical backbone' metal receptor"/>
    <property type="match status" value="1"/>
</dbReference>
<keyword evidence="4" id="KW-0732">Signal</keyword>
<evidence type="ECO:0000256" key="4">
    <source>
        <dbReference type="ARBA" id="ARBA00022729"/>
    </source>
</evidence>
<evidence type="ECO:0000256" key="2">
    <source>
        <dbReference type="ARBA" id="ARBA00008814"/>
    </source>
</evidence>
<keyword evidence="3" id="KW-0813">Transport</keyword>
<evidence type="ECO:0000313" key="6">
    <source>
        <dbReference type="EMBL" id="MBR7829544.1"/>
    </source>
</evidence>
<evidence type="ECO:0000256" key="3">
    <source>
        <dbReference type="ARBA" id="ARBA00022448"/>
    </source>
</evidence>
<evidence type="ECO:0000256" key="1">
    <source>
        <dbReference type="ARBA" id="ARBA00004196"/>
    </source>
</evidence>
<dbReference type="PANTHER" id="PTHR30532">
    <property type="entry name" value="IRON III DICITRATE-BINDING PERIPLASMIC PROTEIN"/>
    <property type="match status" value="1"/>
</dbReference>
<dbReference type="EMBL" id="JAGSOH010000090">
    <property type="protein sequence ID" value="MBR7829544.1"/>
    <property type="molecule type" value="Genomic_DNA"/>
</dbReference>
<dbReference type="Proteomes" id="UP000676325">
    <property type="component" value="Unassembled WGS sequence"/>
</dbReference>